<evidence type="ECO:0000256" key="7">
    <source>
        <dbReference type="ARBA" id="ARBA00022989"/>
    </source>
</evidence>
<accession>A0ABR6CNG8</accession>
<dbReference type="PROSITE" id="PS50088">
    <property type="entry name" value="ANK_REPEAT"/>
    <property type="match status" value="3"/>
</dbReference>
<feature type="transmembrane region" description="Helical" evidence="12">
    <location>
        <begin position="263"/>
        <end position="285"/>
    </location>
</feature>
<reference evidence="14 15" key="1">
    <citation type="submission" date="2020-08" db="EMBL/GenBank/DDBJ databases">
        <title>Genomic Encyclopedia of Type Strains, Phase IV (KMG-IV): sequencing the most valuable type-strain genomes for metagenomic binning, comparative biology and taxonomic classification.</title>
        <authorList>
            <person name="Goeker M."/>
        </authorList>
    </citation>
    <scope>NUCLEOTIDE SEQUENCE [LARGE SCALE GENOMIC DNA]</scope>
    <source>
        <strain evidence="14 15">DSM 105481</strain>
    </source>
</reference>
<comment type="cofactor">
    <cofactor evidence="11">
        <name>Zn(2+)</name>
        <dbReference type="ChEBI" id="CHEBI:29105"/>
    </cofactor>
    <text evidence="11">Binds 1 zinc ion per subunit.</text>
</comment>
<dbReference type="InterPro" id="IPR050083">
    <property type="entry name" value="HtpX_protease"/>
</dbReference>
<evidence type="ECO:0000256" key="3">
    <source>
        <dbReference type="ARBA" id="ARBA00022692"/>
    </source>
</evidence>
<dbReference type="PANTHER" id="PTHR43221">
    <property type="entry name" value="PROTEASE HTPX"/>
    <property type="match status" value="1"/>
</dbReference>
<keyword evidence="5 11" id="KW-0378">Hydrolase</keyword>
<evidence type="ECO:0000259" key="13">
    <source>
        <dbReference type="Pfam" id="PF01435"/>
    </source>
</evidence>
<keyword evidence="7 12" id="KW-1133">Transmembrane helix</keyword>
<dbReference type="RefSeq" id="WP_028392312.1">
    <property type="nucleotide sequence ID" value="NZ_JACJHX010000003.1"/>
</dbReference>
<evidence type="ECO:0000256" key="2">
    <source>
        <dbReference type="ARBA" id="ARBA00022670"/>
    </source>
</evidence>
<proteinExistence type="inferred from homology"/>
<dbReference type="CDD" id="cd07325">
    <property type="entry name" value="M48_Ste24p_like"/>
    <property type="match status" value="1"/>
</dbReference>
<evidence type="ECO:0000256" key="8">
    <source>
        <dbReference type="ARBA" id="ARBA00023049"/>
    </source>
</evidence>
<keyword evidence="8 11" id="KW-0482">Metalloprotease</keyword>
<gene>
    <name evidence="14" type="ORF">HNP81_001511</name>
</gene>
<feature type="repeat" description="ANK" evidence="10">
    <location>
        <begin position="305"/>
        <end position="337"/>
    </location>
</feature>
<dbReference type="Gene3D" id="1.25.40.20">
    <property type="entry name" value="Ankyrin repeat-containing domain"/>
    <property type="match status" value="1"/>
</dbReference>
<dbReference type="EMBL" id="JACJHX010000003">
    <property type="protein sequence ID" value="MBA9026226.1"/>
    <property type="molecule type" value="Genomic_DNA"/>
</dbReference>
<keyword evidence="3 12" id="KW-0812">Transmembrane</keyword>
<dbReference type="PANTHER" id="PTHR43221:SF2">
    <property type="entry name" value="PROTEASE HTPX HOMOLOG"/>
    <property type="match status" value="1"/>
</dbReference>
<evidence type="ECO:0000256" key="12">
    <source>
        <dbReference type="SAM" id="Phobius"/>
    </source>
</evidence>
<keyword evidence="9 12" id="KW-0472">Membrane</keyword>
<dbReference type="SMART" id="SM00248">
    <property type="entry name" value="ANK"/>
    <property type="match status" value="3"/>
</dbReference>
<dbReference type="Pfam" id="PF01435">
    <property type="entry name" value="Peptidase_M48"/>
    <property type="match status" value="2"/>
</dbReference>
<feature type="transmembrane region" description="Helical" evidence="12">
    <location>
        <begin position="20"/>
        <end position="53"/>
    </location>
</feature>
<organism evidence="14 15">
    <name type="scientific">Peribacillus huizhouensis</name>
    <dbReference type="NCBI Taxonomy" id="1501239"/>
    <lineage>
        <taxon>Bacteria</taxon>
        <taxon>Bacillati</taxon>
        <taxon>Bacillota</taxon>
        <taxon>Bacilli</taxon>
        <taxon>Bacillales</taxon>
        <taxon>Bacillaceae</taxon>
        <taxon>Peribacillus</taxon>
    </lineage>
</organism>
<feature type="domain" description="Peptidase M48" evidence="13">
    <location>
        <begin position="164"/>
        <end position="247"/>
    </location>
</feature>
<dbReference type="Pfam" id="PF12796">
    <property type="entry name" value="Ank_2"/>
    <property type="match status" value="1"/>
</dbReference>
<keyword evidence="15" id="KW-1185">Reference proteome</keyword>
<protein>
    <submittedName>
        <fullName evidence="14">Zn-dependent protease with chaperone function</fullName>
    </submittedName>
</protein>
<comment type="similarity">
    <text evidence="11">Belongs to the peptidase M48 family.</text>
</comment>
<dbReference type="InterPro" id="IPR002110">
    <property type="entry name" value="Ankyrin_rpt"/>
</dbReference>
<dbReference type="InterPro" id="IPR001915">
    <property type="entry name" value="Peptidase_M48"/>
</dbReference>
<keyword evidence="4" id="KW-0479">Metal-binding</keyword>
<dbReference type="SUPFAM" id="SSF48403">
    <property type="entry name" value="Ankyrin repeat"/>
    <property type="match status" value="1"/>
</dbReference>
<evidence type="ECO:0000256" key="4">
    <source>
        <dbReference type="ARBA" id="ARBA00022723"/>
    </source>
</evidence>
<dbReference type="GO" id="GO:0006508">
    <property type="term" value="P:proteolysis"/>
    <property type="evidence" value="ECO:0007669"/>
    <property type="project" value="UniProtKB-KW"/>
</dbReference>
<evidence type="ECO:0000313" key="14">
    <source>
        <dbReference type="EMBL" id="MBA9026226.1"/>
    </source>
</evidence>
<feature type="repeat" description="ANK" evidence="10">
    <location>
        <begin position="338"/>
        <end position="370"/>
    </location>
</feature>
<name>A0ABR6CNG8_9BACI</name>
<dbReference type="GO" id="GO:0008233">
    <property type="term" value="F:peptidase activity"/>
    <property type="evidence" value="ECO:0007669"/>
    <property type="project" value="UniProtKB-KW"/>
</dbReference>
<keyword evidence="2 11" id="KW-0645">Protease</keyword>
<evidence type="ECO:0000256" key="10">
    <source>
        <dbReference type="PROSITE-ProRule" id="PRU00023"/>
    </source>
</evidence>
<keyword evidence="6 11" id="KW-0862">Zinc</keyword>
<comment type="caution">
    <text evidence="14">The sequence shown here is derived from an EMBL/GenBank/DDBJ whole genome shotgun (WGS) entry which is preliminary data.</text>
</comment>
<sequence>MLEERFKNDLVYRKEKVYFILTMIFSLMMYISLAFSIIGIVIVGALILLSLFVHGLSMAHIRRNGVRISERQFPGVYEKAELLAKEMDMNVPSMYVLESSGMLNAFATRFFGKNMVVIYSELFDLTEEGKEDELLFVLAHEFTHIKRRHVLVHMLVLPGMFIPLLGEAYMRACEYTCDRHAHFYVKNMEASKQALTMLAIGKKLAPKVNQDAYIDQIREESGFFVWLSEKLSTHPHLPKRLNALDNWSFPEEKELIKEKKATVIIGISVSILLFVAAGIGIAFAISTLANSDLATMFQEDYDMEEGFTPLMNAVSENETETILSLLADGADINETDDYGQSALHHAVSYENNEAAKLLLEKGATVDLVDSYETTPLNLAAYLENVELVALLLKYGADPTIKDMEGLSAIDYAHDSQNKELIELFKQ</sequence>
<keyword evidence="1" id="KW-1003">Cell membrane</keyword>
<dbReference type="PROSITE" id="PS50297">
    <property type="entry name" value="ANK_REP_REGION"/>
    <property type="match status" value="3"/>
</dbReference>
<evidence type="ECO:0000256" key="6">
    <source>
        <dbReference type="ARBA" id="ARBA00022833"/>
    </source>
</evidence>
<evidence type="ECO:0000256" key="11">
    <source>
        <dbReference type="RuleBase" id="RU003983"/>
    </source>
</evidence>
<evidence type="ECO:0000256" key="1">
    <source>
        <dbReference type="ARBA" id="ARBA00022475"/>
    </source>
</evidence>
<feature type="domain" description="Peptidase M48" evidence="13">
    <location>
        <begin position="74"/>
        <end position="156"/>
    </location>
</feature>
<dbReference type="InterPro" id="IPR036770">
    <property type="entry name" value="Ankyrin_rpt-contain_sf"/>
</dbReference>
<evidence type="ECO:0000313" key="15">
    <source>
        <dbReference type="Proteomes" id="UP000626697"/>
    </source>
</evidence>
<dbReference type="Proteomes" id="UP000626697">
    <property type="component" value="Unassembled WGS sequence"/>
</dbReference>
<evidence type="ECO:0000256" key="5">
    <source>
        <dbReference type="ARBA" id="ARBA00022801"/>
    </source>
</evidence>
<dbReference type="Gene3D" id="3.30.2010.10">
    <property type="entry name" value="Metalloproteases ('zincins'), catalytic domain"/>
    <property type="match status" value="1"/>
</dbReference>
<evidence type="ECO:0000256" key="9">
    <source>
        <dbReference type="ARBA" id="ARBA00023136"/>
    </source>
</evidence>
<keyword evidence="10" id="KW-0040">ANK repeat</keyword>
<feature type="repeat" description="ANK" evidence="10">
    <location>
        <begin position="371"/>
        <end position="403"/>
    </location>
</feature>